<dbReference type="PANTHER" id="PTHR18964">
    <property type="entry name" value="ROK (REPRESSOR, ORF, KINASE) FAMILY"/>
    <property type="match status" value="1"/>
</dbReference>
<dbReference type="Gene3D" id="3.30.420.40">
    <property type="match status" value="2"/>
</dbReference>
<evidence type="ECO:0000256" key="1">
    <source>
        <dbReference type="ARBA" id="ARBA00006479"/>
    </source>
</evidence>
<reference evidence="2 3" key="1">
    <citation type="submission" date="2020-08" db="EMBL/GenBank/DDBJ databases">
        <title>Genome sequence of Tessaracoccus defluvii JCM 17540T.</title>
        <authorList>
            <person name="Hyun D.-W."/>
            <person name="Bae J.-W."/>
        </authorList>
    </citation>
    <scope>NUCLEOTIDE SEQUENCE [LARGE SCALE GENOMIC DNA]</scope>
    <source>
        <strain evidence="2 3">JCM 17540</strain>
    </source>
</reference>
<proteinExistence type="inferred from homology"/>
<dbReference type="KEGG" id="tdf:H9L22_09530"/>
<gene>
    <name evidence="2" type="ORF">H9L22_09530</name>
</gene>
<evidence type="ECO:0000313" key="2">
    <source>
        <dbReference type="EMBL" id="QNP57559.1"/>
    </source>
</evidence>
<organism evidence="2 3">
    <name type="scientific">Tessaracoccus defluvii</name>
    <dbReference type="NCBI Taxonomy" id="1285901"/>
    <lineage>
        <taxon>Bacteria</taxon>
        <taxon>Bacillati</taxon>
        <taxon>Actinomycetota</taxon>
        <taxon>Actinomycetes</taxon>
        <taxon>Propionibacteriales</taxon>
        <taxon>Propionibacteriaceae</taxon>
        <taxon>Tessaracoccus</taxon>
    </lineage>
</organism>
<dbReference type="EMBL" id="CP060789">
    <property type="protein sequence ID" value="QNP57559.1"/>
    <property type="molecule type" value="Genomic_DNA"/>
</dbReference>
<accession>A0A7H0HAJ3</accession>
<dbReference type="InterPro" id="IPR043129">
    <property type="entry name" value="ATPase_NBD"/>
</dbReference>
<dbReference type="PANTHER" id="PTHR18964:SF169">
    <property type="entry name" value="N-ACETYLMANNOSAMINE KINASE"/>
    <property type="match status" value="1"/>
</dbReference>
<comment type="similarity">
    <text evidence="1">Belongs to the ROK (NagC/XylR) family.</text>
</comment>
<dbReference type="SUPFAM" id="SSF53067">
    <property type="entry name" value="Actin-like ATPase domain"/>
    <property type="match status" value="1"/>
</dbReference>
<name>A0A7H0HAJ3_9ACTN</name>
<dbReference type="PROSITE" id="PS01125">
    <property type="entry name" value="ROK"/>
    <property type="match status" value="1"/>
</dbReference>
<evidence type="ECO:0000313" key="3">
    <source>
        <dbReference type="Proteomes" id="UP000516117"/>
    </source>
</evidence>
<dbReference type="InterPro" id="IPR049874">
    <property type="entry name" value="ROK_cs"/>
</dbReference>
<dbReference type="Proteomes" id="UP000516117">
    <property type="component" value="Chromosome"/>
</dbReference>
<dbReference type="AlphaFoldDB" id="A0A7H0HAJ3"/>
<protein>
    <submittedName>
        <fullName evidence="2">ROK family protein</fullName>
    </submittedName>
</protein>
<sequence>MLAGIDIGGTKIAALLVLPDGDVVARGVVAAPSREGGPAMADAAAGLVRRLLAETGSTLLAAGVGAAGVVDQRSGVIRAASDTFVGWAGFALGPEMERRLQAPTAVENDVNAFLLGEVAWGAAEAADVLGVMLGTGVGGAVVLDGELRSGPTGAAGEIGHTPGYSHHVCTCGQVGHLETLASGRSIEQRYLEATGFVRTTSQIADLARGGDAEALDVFRGAGRALGLACVVAAGILDLTAVVVGGGVTRSWDLLEPALLDTLRTDPPVSGAPLTVVRGTLGGDAVALGAAASARHRLLTAA</sequence>
<dbReference type="Pfam" id="PF00480">
    <property type="entry name" value="ROK"/>
    <property type="match status" value="1"/>
</dbReference>
<dbReference type="InterPro" id="IPR000600">
    <property type="entry name" value="ROK"/>
</dbReference>
<keyword evidence="3" id="KW-1185">Reference proteome</keyword>